<comment type="caution">
    <text evidence="1">The sequence shown here is derived from an EMBL/GenBank/DDBJ whole genome shotgun (WGS) entry which is preliminary data.</text>
</comment>
<accession>A0AAW0MIQ9</accession>
<evidence type="ECO:0000313" key="1">
    <source>
        <dbReference type="EMBL" id="KAK7880587.1"/>
    </source>
</evidence>
<reference evidence="2" key="1">
    <citation type="submission" date="2024-04" db="EMBL/GenBank/DDBJ databases">
        <title>Salinicola lusitanus LLJ914,a marine bacterium isolated from the Okinawa Trough.</title>
        <authorList>
            <person name="Li J."/>
        </authorList>
    </citation>
    <scope>NUCLEOTIDE SEQUENCE [LARGE SCALE GENOMIC DNA]</scope>
</reference>
<organism evidence="1 2">
    <name type="scientific">Mugilogobius chulae</name>
    <name type="common">yellowstripe goby</name>
    <dbReference type="NCBI Taxonomy" id="88201"/>
    <lineage>
        <taxon>Eukaryota</taxon>
        <taxon>Metazoa</taxon>
        <taxon>Chordata</taxon>
        <taxon>Craniata</taxon>
        <taxon>Vertebrata</taxon>
        <taxon>Euteleostomi</taxon>
        <taxon>Actinopterygii</taxon>
        <taxon>Neopterygii</taxon>
        <taxon>Teleostei</taxon>
        <taxon>Neoteleostei</taxon>
        <taxon>Acanthomorphata</taxon>
        <taxon>Gobiaria</taxon>
        <taxon>Gobiiformes</taxon>
        <taxon>Gobioidei</taxon>
        <taxon>Gobiidae</taxon>
        <taxon>Gobionellinae</taxon>
        <taxon>Mugilogobius</taxon>
    </lineage>
</organism>
<dbReference type="AlphaFoldDB" id="A0AAW0MIQ9"/>
<evidence type="ECO:0000313" key="2">
    <source>
        <dbReference type="Proteomes" id="UP001460270"/>
    </source>
</evidence>
<dbReference type="Proteomes" id="UP001460270">
    <property type="component" value="Unassembled WGS sequence"/>
</dbReference>
<gene>
    <name evidence="1" type="ORF">WMY93_032775</name>
</gene>
<keyword evidence="2" id="KW-1185">Reference proteome</keyword>
<sequence length="165" mass="19195">MSRCKILLKYEVFFAELFLNSRNQERFQNILIYGSIDSLLEEAEFPYTSSRHASPDHNALGKLDGSFHALVVVGFATTTPDTKTLVRFWGPQFQTWLDSAQTLKRRKRFIEVELFHLEVLLAVDYSVLLFHGRENIQRYLLTFMNIVSPAEVKGHTEVMQRSHRS</sequence>
<dbReference type="EMBL" id="JBBPFD010000074">
    <property type="protein sequence ID" value="KAK7880587.1"/>
    <property type="molecule type" value="Genomic_DNA"/>
</dbReference>
<proteinExistence type="predicted"/>
<name>A0AAW0MIQ9_9GOBI</name>
<protein>
    <submittedName>
        <fullName evidence="1">Uncharacterized protein</fullName>
    </submittedName>
</protein>